<dbReference type="Pfam" id="PF00533">
    <property type="entry name" value="BRCT"/>
    <property type="match status" value="1"/>
</dbReference>
<dbReference type="NCBIfam" id="TIGR00575">
    <property type="entry name" value="dnlj"/>
    <property type="match status" value="1"/>
</dbReference>
<keyword evidence="4 10" id="KW-0227">DNA damage</keyword>
<feature type="binding site" evidence="10">
    <location>
        <position position="407"/>
    </location>
    <ligand>
        <name>Zn(2+)</name>
        <dbReference type="ChEBI" id="CHEBI:29105"/>
    </ligand>
</feature>
<comment type="cofactor">
    <cofactor evidence="10">
        <name>Mg(2+)</name>
        <dbReference type="ChEBI" id="CHEBI:18420"/>
    </cofactor>
    <cofactor evidence="10">
        <name>Mn(2+)</name>
        <dbReference type="ChEBI" id="CHEBI:29035"/>
    </cofactor>
</comment>
<dbReference type="PROSITE" id="PS01056">
    <property type="entry name" value="DNA_LIGASE_N2"/>
    <property type="match status" value="1"/>
</dbReference>
<feature type="coiled-coil region" evidence="11">
    <location>
        <begin position="262"/>
        <end position="289"/>
    </location>
</feature>
<feature type="binding site" evidence="10">
    <location>
        <position position="140"/>
    </location>
    <ligand>
        <name>NAD(+)</name>
        <dbReference type="ChEBI" id="CHEBI:57540"/>
    </ligand>
</feature>
<comment type="catalytic activity">
    <reaction evidence="9 10">
        <text>NAD(+) + (deoxyribonucleotide)n-3'-hydroxyl + 5'-phospho-(deoxyribonucleotide)m = (deoxyribonucleotide)n+m + AMP + beta-nicotinamide D-nucleotide.</text>
        <dbReference type="EC" id="6.5.1.2"/>
    </reaction>
</comment>
<dbReference type="Pfam" id="PF03119">
    <property type="entry name" value="DNA_ligase_ZBD"/>
    <property type="match status" value="1"/>
</dbReference>
<feature type="binding site" evidence="10">
    <location>
        <begin position="86"/>
        <end position="87"/>
    </location>
    <ligand>
        <name>NAD(+)</name>
        <dbReference type="ChEBI" id="CHEBI:57540"/>
    </ligand>
</feature>
<dbReference type="RefSeq" id="WP_011883550.1">
    <property type="nucleotide sequence ID" value="NC_023030.2"/>
</dbReference>
<feature type="binding site" evidence="10">
    <location>
        <position position="289"/>
    </location>
    <ligand>
        <name>NAD(+)</name>
        <dbReference type="ChEBI" id="CHEBI:57540"/>
    </ligand>
</feature>
<sequence length="715" mass="82654">MIEKKNESIKEIIEDLVKKLTKWEHEYYVLSNPSVSDEVYDNTYRTLLGYERKYPQYVLSYSPTQRVGSSISNKFIKVKHDYLMLSLGNCFNFEELLNFNENIAKISKQEDNPYVLEPKIDGLSISLIYLDGVLSEALTRGDGVVGESVIANIKTIKTIPLKINTTIKKIVIRGEVYVSNQDFEVINASRDEDKKFANSRNYASGSLRNIDVSEVAKRKLNAFFYYIPNAYELGFETQYQVIQQLKEWGFNVAKEIKLFSNIKELYTSLKELENNKNKLDYRIDGAVIKYNNFKNYETIGYTSKFPKWAIAYKFAPTQAQTQLKDIILNVGRTGKLTFVAQLAPIELEGSIITYATLHNLEYINDLDIRINDYVYLIKAAEIIPKVIGVNLDKRPNNAKKLEFDYNCPSCHQTLVKKPEEVDWYCIYDQCKQKQLQYLIYYCSKPIMNIEGLSESTLALFFNTKVNDVIRECNELITNQNVNEDLSLFKLLDNEEQTFVNSVLDIYQLERYKEIIIKPWLKKGFSKSSLKYNFRFQEKSFDKLINSINESKNRELYRLLAALNIKYIGIATAKSIANTYHDIDQLKSLTVEDYMRLADISSITANSLFSFFSDEKNWELIEQLKTLSINTKDGINNDLVDSSSIYYDKKFVITGSFSISRNDIIKKLSLKYKIKFVSGVSKNVDFVLAGNSPTAKKINQAKVLNIPIIQEEIWNK</sequence>
<dbReference type="Pfam" id="PF03120">
    <property type="entry name" value="OB_DNA_ligase"/>
    <property type="match status" value="1"/>
</dbReference>
<comment type="caution">
    <text evidence="10">Lacks conserved residue(s) required for the propagation of feature annotation.</text>
</comment>
<keyword evidence="11" id="KW-0175">Coiled coil</keyword>
<dbReference type="Gene3D" id="3.40.50.10190">
    <property type="entry name" value="BRCT domain"/>
    <property type="match status" value="1"/>
</dbReference>
<dbReference type="InterPro" id="IPR036420">
    <property type="entry name" value="BRCT_dom_sf"/>
</dbReference>
<evidence type="ECO:0000256" key="8">
    <source>
        <dbReference type="ARBA" id="ARBA00023204"/>
    </source>
</evidence>
<dbReference type="eggNOG" id="COG0272">
    <property type="taxonomic scope" value="Bacteria"/>
</dbReference>
<keyword evidence="8 10" id="KW-0234">DNA repair</keyword>
<dbReference type="CDD" id="cd17748">
    <property type="entry name" value="BRCT_DNA_ligase_like"/>
    <property type="match status" value="1"/>
</dbReference>
<feature type="binding site" evidence="10">
    <location>
        <position position="410"/>
    </location>
    <ligand>
        <name>Zn(2+)</name>
        <dbReference type="ChEBI" id="CHEBI:29105"/>
    </ligand>
</feature>
<evidence type="ECO:0000256" key="3">
    <source>
        <dbReference type="ARBA" id="ARBA00022723"/>
    </source>
</evidence>
<accession>A0A0F6CLH5</accession>
<dbReference type="Pfam" id="PF01653">
    <property type="entry name" value="DNA_ligase_aden"/>
    <property type="match status" value="1"/>
</dbReference>
<dbReference type="GO" id="GO:0046872">
    <property type="term" value="F:metal ion binding"/>
    <property type="evidence" value="ECO:0007669"/>
    <property type="project" value="UniProtKB-KW"/>
</dbReference>
<dbReference type="InterPro" id="IPR041663">
    <property type="entry name" value="DisA/LigA_HHH"/>
</dbReference>
<dbReference type="EMBL" id="CP006916">
    <property type="protein sequence ID" value="AHB99947.1"/>
    <property type="molecule type" value="Genomic_DNA"/>
</dbReference>
<dbReference type="InterPro" id="IPR012340">
    <property type="entry name" value="NA-bd_OB-fold"/>
</dbReference>
<evidence type="ECO:0000259" key="12">
    <source>
        <dbReference type="SMART" id="SM00532"/>
    </source>
</evidence>
<dbReference type="InterPro" id="IPR033136">
    <property type="entry name" value="DNA_ligase_CS"/>
</dbReference>
<dbReference type="CDD" id="cd00114">
    <property type="entry name" value="LIGANc"/>
    <property type="match status" value="1"/>
</dbReference>
<dbReference type="GO" id="GO:0006260">
    <property type="term" value="P:DNA replication"/>
    <property type="evidence" value="ECO:0007669"/>
    <property type="project" value="UniProtKB-KW"/>
</dbReference>
<feature type="active site" description="N6-AMP-lysine intermediate" evidence="10">
    <location>
        <position position="119"/>
    </location>
</feature>
<evidence type="ECO:0000256" key="11">
    <source>
        <dbReference type="SAM" id="Coils"/>
    </source>
</evidence>
<keyword evidence="6 10" id="KW-0460">Magnesium</keyword>
<evidence type="ECO:0000256" key="10">
    <source>
        <dbReference type="HAMAP-Rule" id="MF_01588"/>
    </source>
</evidence>
<keyword evidence="5 10" id="KW-0862">Zinc</keyword>
<dbReference type="Gene3D" id="3.30.470.30">
    <property type="entry name" value="DNA ligase/mRNA capping enzyme"/>
    <property type="match status" value="1"/>
</dbReference>
<evidence type="ECO:0000313" key="14">
    <source>
        <dbReference type="Proteomes" id="UP000018735"/>
    </source>
</evidence>
<dbReference type="Gene3D" id="2.40.50.140">
    <property type="entry name" value="Nucleic acid-binding proteins"/>
    <property type="match status" value="1"/>
</dbReference>
<dbReference type="InterPro" id="IPR001357">
    <property type="entry name" value="BRCT_dom"/>
</dbReference>
<comment type="function">
    <text evidence="10">DNA ligase that catalyzes the formation of phosphodiester linkages between 5'-phosphoryl and 3'-hydroxyl groups in double-stranded DNA using NAD as a coenzyme and as the energy source for the reaction. It is essential for DNA replication and repair of damaged DNA.</text>
</comment>
<dbReference type="HOGENOM" id="CLU_007764_2_1_14"/>
<feature type="binding site" evidence="10">
    <location>
        <begin position="37"/>
        <end position="41"/>
    </location>
    <ligand>
        <name>NAD(+)</name>
        <dbReference type="ChEBI" id="CHEBI:57540"/>
    </ligand>
</feature>
<dbReference type="AlphaFoldDB" id="A0A0F6CLH5"/>
<dbReference type="GO" id="GO:0003911">
    <property type="term" value="F:DNA ligase (NAD+) activity"/>
    <property type="evidence" value="ECO:0007669"/>
    <property type="project" value="UniProtKB-UniRule"/>
</dbReference>
<organism evidence="13 14">
    <name type="scientific">Mycoplasmoides gallisepticum S6</name>
    <dbReference type="NCBI Taxonomy" id="1006581"/>
    <lineage>
        <taxon>Bacteria</taxon>
        <taxon>Bacillati</taxon>
        <taxon>Mycoplasmatota</taxon>
        <taxon>Mycoplasmoidales</taxon>
        <taxon>Mycoplasmoidaceae</taxon>
        <taxon>Mycoplasmoides</taxon>
    </lineage>
</organism>
<dbReference type="InterPro" id="IPR004150">
    <property type="entry name" value="NAD_DNA_ligase_OB"/>
</dbReference>
<evidence type="ECO:0000256" key="1">
    <source>
        <dbReference type="ARBA" id="ARBA00022598"/>
    </source>
</evidence>
<dbReference type="Proteomes" id="UP000018735">
    <property type="component" value="Chromosome"/>
</dbReference>
<keyword evidence="2 10" id="KW-0235">DNA replication</keyword>
<dbReference type="Gene3D" id="6.20.10.30">
    <property type="match status" value="1"/>
</dbReference>
<evidence type="ECO:0000313" key="13">
    <source>
        <dbReference type="EMBL" id="AHB99947.1"/>
    </source>
</evidence>
<name>A0A0F6CLH5_MYCGL</name>
<feature type="binding site" evidence="10">
    <location>
        <position position="117"/>
    </location>
    <ligand>
        <name>NAD(+)</name>
        <dbReference type="ChEBI" id="CHEBI:57540"/>
    </ligand>
</feature>
<keyword evidence="1 10" id="KW-0436">Ligase</keyword>
<dbReference type="Gene3D" id="1.10.150.20">
    <property type="entry name" value="5' to 3' exonuclease, C-terminal subdomain"/>
    <property type="match status" value="2"/>
</dbReference>
<dbReference type="PIRSF" id="PIRSF001604">
    <property type="entry name" value="LigA"/>
    <property type="match status" value="1"/>
</dbReference>
<evidence type="ECO:0000256" key="4">
    <source>
        <dbReference type="ARBA" id="ARBA00022763"/>
    </source>
</evidence>
<reference evidence="13 14" key="1">
    <citation type="journal article" date="2011" name="PLoS ONE">
        <title>Core proteome of the minimal cell: comparative proteomics of three mollicute species.</title>
        <authorList>
            <person name="Fisunov G.Y."/>
            <person name="Alexeev D.G."/>
            <person name="Bazaleev N.A."/>
            <person name="Ladygina V.G."/>
            <person name="Galyamina M.A."/>
            <person name="Kondratov I.G."/>
            <person name="Zhukova N.A."/>
            <person name="Serebryakova M.V."/>
            <person name="Demina I.A."/>
            <person name="Govorun V.M."/>
        </authorList>
    </citation>
    <scope>NUCLEOTIDE SEQUENCE [LARGE SCALE GENOMIC DNA]</scope>
    <source>
        <strain evidence="13 14">S6</strain>
    </source>
</reference>
<dbReference type="InterPro" id="IPR001679">
    <property type="entry name" value="DNA_ligase"/>
</dbReference>
<dbReference type="Pfam" id="PF12826">
    <property type="entry name" value="HHH_2"/>
    <property type="match status" value="1"/>
</dbReference>
<dbReference type="InterPro" id="IPR004149">
    <property type="entry name" value="Znf_DNAligase_C4"/>
</dbReference>
<dbReference type="NCBIfam" id="NF005932">
    <property type="entry name" value="PRK07956.1"/>
    <property type="match status" value="1"/>
</dbReference>
<dbReference type="InterPro" id="IPR013840">
    <property type="entry name" value="DNAligase_N"/>
</dbReference>
<feature type="domain" description="NAD-dependent DNA ligase N-terminal" evidence="12">
    <location>
        <begin position="8"/>
        <end position="446"/>
    </location>
</feature>
<dbReference type="SUPFAM" id="SSF56091">
    <property type="entry name" value="DNA ligase/mRNA capping enzyme, catalytic domain"/>
    <property type="match status" value="1"/>
</dbReference>
<dbReference type="SUPFAM" id="SSF52113">
    <property type="entry name" value="BRCT domain"/>
    <property type="match status" value="1"/>
</dbReference>
<protein>
    <recommendedName>
        <fullName evidence="10">DNA ligase</fullName>
        <ecNumber evidence="10">6.5.1.2</ecNumber>
    </recommendedName>
    <alternativeName>
        <fullName evidence="10">Polydeoxyribonucleotide synthase [NAD(+)]</fullName>
    </alternativeName>
</protein>
<keyword evidence="7 10" id="KW-0520">NAD</keyword>
<feature type="binding site" evidence="10">
    <location>
        <position position="175"/>
    </location>
    <ligand>
        <name>NAD(+)</name>
        <dbReference type="ChEBI" id="CHEBI:57540"/>
    </ligand>
</feature>
<feature type="binding site" evidence="10">
    <location>
        <position position="430"/>
    </location>
    <ligand>
        <name>Zn(2+)</name>
        <dbReference type="ChEBI" id="CHEBI:29105"/>
    </ligand>
</feature>
<dbReference type="SUPFAM" id="SSF50249">
    <property type="entry name" value="Nucleic acid-binding proteins"/>
    <property type="match status" value="1"/>
</dbReference>
<keyword evidence="10" id="KW-0464">Manganese</keyword>
<evidence type="ECO:0000256" key="7">
    <source>
        <dbReference type="ARBA" id="ARBA00023027"/>
    </source>
</evidence>
<evidence type="ECO:0000256" key="5">
    <source>
        <dbReference type="ARBA" id="ARBA00022833"/>
    </source>
</evidence>
<evidence type="ECO:0000256" key="6">
    <source>
        <dbReference type="ARBA" id="ARBA00022842"/>
    </source>
</evidence>
<keyword evidence="3 10" id="KW-0479">Metal-binding</keyword>
<dbReference type="KEGG" id="mgz:GCW_03920"/>
<dbReference type="SMART" id="SM00532">
    <property type="entry name" value="LIGANc"/>
    <property type="match status" value="1"/>
</dbReference>
<dbReference type="InterPro" id="IPR013839">
    <property type="entry name" value="DNAligase_adenylation"/>
</dbReference>
<dbReference type="InterPro" id="IPR010994">
    <property type="entry name" value="RuvA_2-like"/>
</dbReference>
<proteinExistence type="inferred from homology"/>
<dbReference type="HAMAP" id="MF_01588">
    <property type="entry name" value="DNA_ligase_A"/>
    <property type="match status" value="1"/>
</dbReference>
<gene>
    <name evidence="13" type="primary">lig</name>
    <name evidence="10" type="synonym">ligA</name>
    <name evidence="13" type="ORF">GCW_03920</name>
</gene>
<dbReference type="SUPFAM" id="SSF47781">
    <property type="entry name" value="RuvA domain 2-like"/>
    <property type="match status" value="1"/>
</dbReference>
<evidence type="ECO:0000256" key="2">
    <source>
        <dbReference type="ARBA" id="ARBA00022705"/>
    </source>
</evidence>
<dbReference type="EC" id="6.5.1.2" evidence="10"/>
<dbReference type="GO" id="GO:0006281">
    <property type="term" value="P:DNA repair"/>
    <property type="evidence" value="ECO:0007669"/>
    <property type="project" value="UniProtKB-KW"/>
</dbReference>
<evidence type="ECO:0000256" key="9">
    <source>
        <dbReference type="ARBA" id="ARBA00034005"/>
    </source>
</evidence>
<dbReference type="Gene3D" id="1.10.287.610">
    <property type="entry name" value="Helix hairpin bin"/>
    <property type="match status" value="1"/>
</dbReference>
<feature type="binding site" evidence="10">
    <location>
        <position position="313"/>
    </location>
    <ligand>
        <name>NAD(+)</name>
        <dbReference type="ChEBI" id="CHEBI:57540"/>
    </ligand>
</feature>
<comment type="similarity">
    <text evidence="10">Belongs to the NAD-dependent DNA ligase family. LigA subfamily.</text>
</comment>